<keyword evidence="11" id="KW-1185">Reference proteome</keyword>
<dbReference type="SUPFAM" id="SSF48230">
    <property type="entry name" value="Chondroitin AC/alginate lyase"/>
    <property type="match status" value="1"/>
</dbReference>
<gene>
    <name evidence="10" type="ORF">GCM10010916_11710</name>
</gene>
<dbReference type="InterPro" id="IPR008929">
    <property type="entry name" value="Chondroitin_lyas"/>
</dbReference>
<dbReference type="Proteomes" id="UP000644756">
    <property type="component" value="Unassembled WGS sequence"/>
</dbReference>
<dbReference type="EMBL" id="BMGR01000003">
    <property type="protein sequence ID" value="GGF96127.1"/>
    <property type="molecule type" value="Genomic_DNA"/>
</dbReference>
<dbReference type="GO" id="GO:0042597">
    <property type="term" value="C:periplasmic space"/>
    <property type="evidence" value="ECO:0007669"/>
    <property type="project" value="UniProtKB-SubCell"/>
</dbReference>
<organism evidence="10 11">
    <name type="scientific">Paenibacillus abyssi</name>
    <dbReference type="NCBI Taxonomy" id="1340531"/>
    <lineage>
        <taxon>Bacteria</taxon>
        <taxon>Bacillati</taxon>
        <taxon>Bacillota</taxon>
        <taxon>Bacilli</taxon>
        <taxon>Bacillales</taxon>
        <taxon>Paenibacillaceae</taxon>
        <taxon>Paenibacillus</taxon>
    </lineage>
</organism>
<dbReference type="NCBIfam" id="NF033679">
    <property type="entry name" value="DNRLRE_dom"/>
    <property type="match status" value="1"/>
</dbReference>
<reference evidence="10" key="1">
    <citation type="journal article" date="2014" name="Int. J. Syst. Evol. Microbiol.">
        <title>Complete genome sequence of Corynebacterium casei LMG S-19264T (=DSM 44701T), isolated from a smear-ripened cheese.</title>
        <authorList>
            <consortium name="US DOE Joint Genome Institute (JGI-PGF)"/>
            <person name="Walter F."/>
            <person name="Albersmeier A."/>
            <person name="Kalinowski J."/>
            <person name="Ruckert C."/>
        </authorList>
    </citation>
    <scope>NUCLEOTIDE SEQUENCE</scope>
    <source>
        <strain evidence="10">CGMCC 1.12987</strain>
    </source>
</reference>
<evidence type="ECO:0000259" key="8">
    <source>
        <dbReference type="Pfam" id="PF16889"/>
    </source>
</evidence>
<evidence type="ECO:0000259" key="7">
    <source>
        <dbReference type="Pfam" id="PF07940"/>
    </source>
</evidence>
<evidence type="ECO:0000313" key="10">
    <source>
        <dbReference type="EMBL" id="GGF96127.1"/>
    </source>
</evidence>
<dbReference type="InterPro" id="IPR031680">
    <property type="entry name" value="Hepar_II_III_N"/>
</dbReference>
<dbReference type="Pfam" id="PF07940">
    <property type="entry name" value="Hepar_II_III_C"/>
    <property type="match status" value="1"/>
</dbReference>
<comment type="caution">
    <text evidence="10">The sequence shown here is derived from an EMBL/GenBank/DDBJ whole genome shotgun (WGS) entry which is preliminary data.</text>
</comment>
<comment type="subcellular location">
    <subcellularLocation>
        <location evidence="1">Periplasm</location>
    </subcellularLocation>
    <subcellularLocation>
        <location evidence="2">Secreted</location>
    </subcellularLocation>
</comment>
<accession>A0A917CRE8</accession>
<keyword evidence="5" id="KW-0574">Periplasm</keyword>
<proteinExistence type="predicted"/>
<evidence type="ECO:0000256" key="5">
    <source>
        <dbReference type="ARBA" id="ARBA00022764"/>
    </source>
</evidence>
<evidence type="ECO:0000256" key="6">
    <source>
        <dbReference type="ARBA" id="ARBA00023239"/>
    </source>
</evidence>
<evidence type="ECO:0000256" key="2">
    <source>
        <dbReference type="ARBA" id="ARBA00004613"/>
    </source>
</evidence>
<evidence type="ECO:0000259" key="9">
    <source>
        <dbReference type="Pfam" id="PF24517"/>
    </source>
</evidence>
<dbReference type="AlphaFoldDB" id="A0A917CRE8"/>
<evidence type="ECO:0000256" key="4">
    <source>
        <dbReference type="ARBA" id="ARBA00022729"/>
    </source>
</evidence>
<sequence length="939" mass="104890">MMFTKVNRNMEEPSAMSDCEFFGIWDTQSEFWKMEGKINYQYCFSLADVEFAVKQGNYETAKAALLAYYQARHGYRVLADFESARNTEVTKLLMDWILTLSGESYATTITVGNEYQAVQGDVTEHVKQAVASGNELSFLLMARHKGDLAKFHSRKQSVNQPQLEIMIDGQIHKRSAIKDTYVLAGASGTNFGTAKELLVQDAGAPFSAQTSKSYIQFDLSGLEGDVESASLHVYGVNVSQTGGFQVMVYGTNNTGWSEQELNWNNHYGKTFSWEGITGGTDWKEPPASDAEYGFQIPRFYFVNPLMAEYLATSDRVYSDHLVMMMMDFIYDTESYGGEQGAGSYPRTLDSAIRAYNWINAYQVLRESPSLTPSSNVAILKTLWKTAQFLENRFTDNSNWGAIESKGFYHIAAYFPEFAQSKRWEKLLGQRLEHLFSSIYLKDGAYTESSTTYAAIAIQEFLNIKRFGTLNNKRFSEDYDKQLRRAGKYVMDISFPNGRDPMLGDGAYNDHKPLVLEIGRQTNDPYLIYAGSGGEEGAVPPYTSTLYPVHNSGVLRTGWNENDLYLHINTAAGAHQHPDKLSVIVYGYGRPLIVDPGAYTYSEDDISNWLRKTTKAHNTIEINGKAQEVGCDGDVHTLIHNQGFDFLAGNTLGTPGYEHERSILFVKPGFWIVSDHITGGTGVNNYEQNWHVLPQAGVSIDPGTKAAATSFADGGPNIQIVPADPADIHAGLTNGYYSERFYTVTDAKYVSYLKQAEGDVTFDTVLYPVRNDDDTKVTVERLNLDVERSTATALKIEKASAAGLRTGYYYLSHEKQADPPRERGFSDYRFDGKSVYVEEQGRGALRSALIVSGSILCKKDRDIIKSSLPIEDLSLSWEDTTLSVNGRELIADEDYKTAIAIYAPKANRVMLNGEKVSFTRKGEYVYAARVTALCNQQTES</sequence>
<dbReference type="InterPro" id="IPR012480">
    <property type="entry name" value="Hepar_II_III_C"/>
</dbReference>
<reference evidence="10" key="2">
    <citation type="submission" date="2020-09" db="EMBL/GenBank/DDBJ databases">
        <authorList>
            <person name="Sun Q."/>
            <person name="Zhou Y."/>
        </authorList>
    </citation>
    <scope>NUCLEOTIDE SEQUENCE</scope>
    <source>
        <strain evidence="10">CGMCC 1.12987</strain>
    </source>
</reference>
<keyword evidence="4" id="KW-0732">Signal</keyword>
<feature type="domain" description="Heparin-sulfate lyase N-terminal" evidence="8">
    <location>
        <begin position="264"/>
        <end position="510"/>
    </location>
</feature>
<dbReference type="Pfam" id="PF24517">
    <property type="entry name" value="CBM96"/>
    <property type="match status" value="1"/>
</dbReference>
<dbReference type="GO" id="GO:0016829">
    <property type="term" value="F:lyase activity"/>
    <property type="evidence" value="ECO:0007669"/>
    <property type="project" value="UniProtKB-KW"/>
</dbReference>
<protein>
    <recommendedName>
        <fullName evidence="12">Heparin-sulfate lyase N-terminal domain-containing protein</fullName>
    </recommendedName>
</protein>
<name>A0A917CRE8_9BACL</name>
<dbReference type="Gene3D" id="1.50.10.100">
    <property type="entry name" value="Chondroitin AC/alginate lyase"/>
    <property type="match status" value="1"/>
</dbReference>
<evidence type="ECO:0000256" key="1">
    <source>
        <dbReference type="ARBA" id="ARBA00004418"/>
    </source>
</evidence>
<feature type="domain" description="Heparinase II/III-like C-terminal" evidence="7">
    <location>
        <begin position="570"/>
        <end position="740"/>
    </location>
</feature>
<dbReference type="PANTHER" id="PTHR39210">
    <property type="entry name" value="HEPARIN-SULFATE LYASE"/>
    <property type="match status" value="1"/>
</dbReference>
<dbReference type="GO" id="GO:0005576">
    <property type="term" value="C:extracellular region"/>
    <property type="evidence" value="ECO:0007669"/>
    <property type="project" value="UniProtKB-SubCell"/>
</dbReference>
<dbReference type="Pfam" id="PF16889">
    <property type="entry name" value="Hepar_II_III_N"/>
    <property type="match status" value="1"/>
</dbReference>
<evidence type="ECO:0000313" key="11">
    <source>
        <dbReference type="Proteomes" id="UP000644756"/>
    </source>
</evidence>
<feature type="domain" description="Carbohydrate-binding module family 96" evidence="9">
    <location>
        <begin position="76"/>
        <end position="165"/>
    </location>
</feature>
<keyword evidence="6" id="KW-0456">Lyase</keyword>
<dbReference type="InterPro" id="IPR055372">
    <property type="entry name" value="CBM96"/>
</dbReference>
<dbReference type="Gene3D" id="2.70.98.70">
    <property type="match status" value="1"/>
</dbReference>
<evidence type="ECO:0008006" key="12">
    <source>
        <dbReference type="Google" id="ProtNLM"/>
    </source>
</evidence>
<dbReference type="PANTHER" id="PTHR39210:SF1">
    <property type="entry name" value="HEPARIN-SULFATE LYASE"/>
    <property type="match status" value="1"/>
</dbReference>
<evidence type="ECO:0000256" key="3">
    <source>
        <dbReference type="ARBA" id="ARBA00022525"/>
    </source>
</evidence>
<keyword evidence="3" id="KW-0964">Secreted</keyword>